<dbReference type="Proteomes" id="UP000050795">
    <property type="component" value="Unassembled WGS sequence"/>
</dbReference>
<organism evidence="2 4">
    <name type="scientific">Trichobilharzia regenti</name>
    <name type="common">Nasal bird schistosome</name>
    <dbReference type="NCBI Taxonomy" id="157069"/>
    <lineage>
        <taxon>Eukaryota</taxon>
        <taxon>Metazoa</taxon>
        <taxon>Spiralia</taxon>
        <taxon>Lophotrochozoa</taxon>
        <taxon>Platyhelminthes</taxon>
        <taxon>Trematoda</taxon>
        <taxon>Digenea</taxon>
        <taxon>Strigeidida</taxon>
        <taxon>Schistosomatoidea</taxon>
        <taxon>Schistosomatidae</taxon>
        <taxon>Trichobilharzia</taxon>
    </lineage>
</organism>
<feature type="transmembrane region" description="Helical" evidence="1">
    <location>
        <begin position="116"/>
        <end position="144"/>
    </location>
</feature>
<protein>
    <submittedName>
        <fullName evidence="3 4">G_PROTEIN_RECEP_F1_2 domain-containing protein</fullName>
    </submittedName>
</protein>
<name>A0AA85KKV7_TRIRE</name>
<reference evidence="3 4" key="2">
    <citation type="submission" date="2023-11" db="UniProtKB">
        <authorList>
            <consortium name="WormBaseParasite"/>
        </authorList>
    </citation>
    <scope>IDENTIFICATION</scope>
</reference>
<keyword evidence="1" id="KW-0472">Membrane</keyword>
<dbReference type="AlphaFoldDB" id="A0AA85KKV7"/>
<evidence type="ECO:0000313" key="4">
    <source>
        <dbReference type="WBParaSite" id="TREG1_9340.2"/>
    </source>
</evidence>
<keyword evidence="1" id="KW-0812">Transmembrane</keyword>
<keyword evidence="2" id="KW-1185">Reference proteome</keyword>
<reference evidence="2" key="1">
    <citation type="submission" date="2022-06" db="EMBL/GenBank/DDBJ databases">
        <authorList>
            <person name="Berger JAMES D."/>
            <person name="Berger JAMES D."/>
        </authorList>
    </citation>
    <scope>NUCLEOTIDE SEQUENCE [LARGE SCALE GENOMIC DNA]</scope>
</reference>
<evidence type="ECO:0000313" key="3">
    <source>
        <dbReference type="WBParaSite" id="TREG1_9340.1"/>
    </source>
</evidence>
<proteinExistence type="predicted"/>
<sequence>MFATLVMTYVIVIYNLAVSFKQVYHVQYVIPSVKSKRAECMNTLQSQSLSVTTTTTANNNINNSTIIATADTITTKIATKNDVSNLNTTINANTYTLCPILWISKCDAVCENNESAVVYILLILNIFNFIIPLLSLLFLIYCLYSEEYDSTNDEHCEA</sequence>
<accession>A0AA85KKV7</accession>
<evidence type="ECO:0000313" key="2">
    <source>
        <dbReference type="Proteomes" id="UP000050795"/>
    </source>
</evidence>
<dbReference type="WBParaSite" id="TREG1_9340.1">
    <property type="protein sequence ID" value="TREG1_9340.1"/>
    <property type="gene ID" value="TREG1_9340"/>
</dbReference>
<keyword evidence="1" id="KW-1133">Transmembrane helix</keyword>
<evidence type="ECO:0000256" key="1">
    <source>
        <dbReference type="SAM" id="Phobius"/>
    </source>
</evidence>
<dbReference type="WBParaSite" id="TREG1_9340.2">
    <property type="protein sequence ID" value="TREG1_9340.2"/>
    <property type="gene ID" value="TREG1_9340"/>
</dbReference>